<keyword evidence="2" id="KW-1185">Reference proteome</keyword>
<proteinExistence type="predicted"/>
<organism evidence="1 2">
    <name type="scientific">Acorus calamus</name>
    <name type="common">Sweet flag</name>
    <dbReference type="NCBI Taxonomy" id="4465"/>
    <lineage>
        <taxon>Eukaryota</taxon>
        <taxon>Viridiplantae</taxon>
        <taxon>Streptophyta</taxon>
        <taxon>Embryophyta</taxon>
        <taxon>Tracheophyta</taxon>
        <taxon>Spermatophyta</taxon>
        <taxon>Magnoliopsida</taxon>
        <taxon>Liliopsida</taxon>
        <taxon>Acoraceae</taxon>
        <taxon>Acorus</taxon>
    </lineage>
</organism>
<sequence length="115" mass="12032">MRQGIRNPVSFSKEMGNLSISEFLCNGDGACSPRRDLSRSVPGVVPNSSAGVPTCCASPLAFAHCESPESVSDSVSVCGDCSAGLRSVSYRNGSVSASDFRVRSVTKRDLEPTGE</sequence>
<evidence type="ECO:0000313" key="2">
    <source>
        <dbReference type="Proteomes" id="UP001180020"/>
    </source>
</evidence>
<reference evidence="1" key="2">
    <citation type="submission" date="2023-06" db="EMBL/GenBank/DDBJ databases">
        <authorList>
            <person name="Ma L."/>
            <person name="Liu K.-W."/>
            <person name="Li Z."/>
            <person name="Hsiao Y.-Y."/>
            <person name="Qi Y."/>
            <person name="Fu T."/>
            <person name="Tang G."/>
            <person name="Zhang D."/>
            <person name="Sun W.-H."/>
            <person name="Liu D.-K."/>
            <person name="Li Y."/>
            <person name="Chen G.-Z."/>
            <person name="Liu X.-D."/>
            <person name="Liao X.-Y."/>
            <person name="Jiang Y.-T."/>
            <person name="Yu X."/>
            <person name="Hao Y."/>
            <person name="Huang J."/>
            <person name="Zhao X.-W."/>
            <person name="Ke S."/>
            <person name="Chen Y.-Y."/>
            <person name="Wu W.-L."/>
            <person name="Hsu J.-L."/>
            <person name="Lin Y.-F."/>
            <person name="Huang M.-D."/>
            <person name="Li C.-Y."/>
            <person name="Huang L."/>
            <person name="Wang Z.-W."/>
            <person name="Zhao X."/>
            <person name="Zhong W.-Y."/>
            <person name="Peng D.-H."/>
            <person name="Ahmad S."/>
            <person name="Lan S."/>
            <person name="Zhang J.-S."/>
            <person name="Tsai W.-C."/>
            <person name="Van De Peer Y."/>
            <person name="Liu Z.-J."/>
        </authorList>
    </citation>
    <scope>NUCLEOTIDE SEQUENCE</scope>
    <source>
        <strain evidence="1">CP</strain>
        <tissue evidence="1">Leaves</tissue>
    </source>
</reference>
<gene>
    <name evidence="1" type="ORF">QJS10_CPB19g01555</name>
</gene>
<evidence type="ECO:0000313" key="1">
    <source>
        <dbReference type="EMBL" id="KAK1287249.1"/>
    </source>
</evidence>
<dbReference type="Proteomes" id="UP001180020">
    <property type="component" value="Unassembled WGS sequence"/>
</dbReference>
<name>A0AAV9CER6_ACOCL</name>
<protein>
    <submittedName>
        <fullName evidence="1">Uncharacterized protein</fullName>
    </submittedName>
</protein>
<accession>A0AAV9CER6</accession>
<dbReference type="EMBL" id="JAUJYO010000019">
    <property type="protein sequence ID" value="KAK1287249.1"/>
    <property type="molecule type" value="Genomic_DNA"/>
</dbReference>
<dbReference type="AlphaFoldDB" id="A0AAV9CER6"/>
<comment type="caution">
    <text evidence="1">The sequence shown here is derived from an EMBL/GenBank/DDBJ whole genome shotgun (WGS) entry which is preliminary data.</text>
</comment>
<reference evidence="1" key="1">
    <citation type="journal article" date="2023" name="Nat. Commun.">
        <title>Diploid and tetraploid genomes of Acorus and the evolution of monocots.</title>
        <authorList>
            <person name="Ma L."/>
            <person name="Liu K.W."/>
            <person name="Li Z."/>
            <person name="Hsiao Y.Y."/>
            <person name="Qi Y."/>
            <person name="Fu T."/>
            <person name="Tang G.D."/>
            <person name="Zhang D."/>
            <person name="Sun W.H."/>
            <person name="Liu D.K."/>
            <person name="Li Y."/>
            <person name="Chen G.Z."/>
            <person name="Liu X.D."/>
            <person name="Liao X.Y."/>
            <person name="Jiang Y.T."/>
            <person name="Yu X."/>
            <person name="Hao Y."/>
            <person name="Huang J."/>
            <person name="Zhao X.W."/>
            <person name="Ke S."/>
            <person name="Chen Y.Y."/>
            <person name="Wu W.L."/>
            <person name="Hsu J.L."/>
            <person name="Lin Y.F."/>
            <person name="Huang M.D."/>
            <person name="Li C.Y."/>
            <person name="Huang L."/>
            <person name="Wang Z.W."/>
            <person name="Zhao X."/>
            <person name="Zhong W.Y."/>
            <person name="Peng D.H."/>
            <person name="Ahmad S."/>
            <person name="Lan S."/>
            <person name="Zhang J.S."/>
            <person name="Tsai W.C."/>
            <person name="Van de Peer Y."/>
            <person name="Liu Z.J."/>
        </authorList>
    </citation>
    <scope>NUCLEOTIDE SEQUENCE</scope>
    <source>
        <strain evidence="1">CP</strain>
    </source>
</reference>